<comment type="caution">
    <text evidence="9">The sequence shown here is derived from an EMBL/GenBank/DDBJ whole genome shotgun (WGS) entry which is preliminary data.</text>
</comment>
<keyword evidence="8" id="KW-0368">Histidine biosynthesis</keyword>
<evidence type="ECO:0000313" key="9">
    <source>
        <dbReference type="EMBL" id="CAE7892861.1"/>
    </source>
</evidence>
<protein>
    <recommendedName>
        <fullName evidence="3">phosphoribosyl-ATP diphosphatase</fullName>
        <ecNumber evidence="3">3.6.1.31</ecNumber>
    </recommendedName>
</protein>
<gene>
    <name evidence="9" type="primary">hisE</name>
    <name evidence="9" type="ORF">SNEC2469_LOCUS29765</name>
</gene>
<evidence type="ECO:0000256" key="6">
    <source>
        <dbReference type="ARBA" id="ARBA00022801"/>
    </source>
</evidence>
<dbReference type="Pfam" id="PF01503">
    <property type="entry name" value="PRA-PH"/>
    <property type="match status" value="1"/>
</dbReference>
<evidence type="ECO:0000256" key="4">
    <source>
        <dbReference type="ARBA" id="ARBA00022605"/>
    </source>
</evidence>
<dbReference type="NCBIfam" id="NF001611">
    <property type="entry name" value="PRK00400.1-3"/>
    <property type="match status" value="1"/>
</dbReference>
<proteinExistence type="inferred from homology"/>
<evidence type="ECO:0000256" key="8">
    <source>
        <dbReference type="ARBA" id="ARBA00023102"/>
    </source>
</evidence>
<dbReference type="Proteomes" id="UP000601435">
    <property type="component" value="Unassembled WGS sequence"/>
</dbReference>
<comment type="pathway">
    <text evidence="2">Amino-acid biosynthesis; L-histidine biosynthesis; L-histidine from 5-phospho-alpha-D-ribose 1-diphosphate: step 2/9.</text>
</comment>
<dbReference type="HAMAP" id="MF_01020">
    <property type="entry name" value="HisE"/>
    <property type="match status" value="1"/>
</dbReference>
<comment type="catalytic activity">
    <reaction evidence="1">
        <text>1-(5-phospho-beta-D-ribosyl)-ATP + H2O = 1-(5-phospho-beta-D-ribosyl)-5'-AMP + diphosphate + H(+)</text>
        <dbReference type="Rhea" id="RHEA:22828"/>
        <dbReference type="ChEBI" id="CHEBI:15377"/>
        <dbReference type="ChEBI" id="CHEBI:15378"/>
        <dbReference type="ChEBI" id="CHEBI:33019"/>
        <dbReference type="ChEBI" id="CHEBI:59457"/>
        <dbReference type="ChEBI" id="CHEBI:73183"/>
        <dbReference type="EC" id="3.6.1.31"/>
    </reaction>
</comment>
<dbReference type="GO" id="GO:0000105">
    <property type="term" value="P:L-histidine biosynthetic process"/>
    <property type="evidence" value="ECO:0007669"/>
    <property type="project" value="UniProtKB-UniPathway"/>
</dbReference>
<evidence type="ECO:0000256" key="7">
    <source>
        <dbReference type="ARBA" id="ARBA00022840"/>
    </source>
</evidence>
<dbReference type="OrthoDB" id="2015434at2759"/>
<keyword evidence="5" id="KW-0547">Nucleotide-binding</keyword>
<dbReference type="Gene3D" id="1.10.287.1080">
    <property type="entry name" value="MazG-like"/>
    <property type="match status" value="1"/>
</dbReference>
<dbReference type="InterPro" id="IPR008179">
    <property type="entry name" value="HisE"/>
</dbReference>
<dbReference type="GO" id="GO:0004636">
    <property type="term" value="F:phosphoribosyl-ATP diphosphatase activity"/>
    <property type="evidence" value="ECO:0007669"/>
    <property type="project" value="UniProtKB-EC"/>
</dbReference>
<keyword evidence="7" id="KW-0067">ATP-binding</keyword>
<keyword evidence="4" id="KW-0028">Amino-acid biosynthesis</keyword>
<dbReference type="AlphaFoldDB" id="A0A813B6T2"/>
<dbReference type="InterPro" id="IPR021130">
    <property type="entry name" value="PRib-ATP_PPHydrolase-like"/>
</dbReference>
<dbReference type="SUPFAM" id="SSF101386">
    <property type="entry name" value="all-alpha NTP pyrophosphatases"/>
    <property type="match status" value="1"/>
</dbReference>
<keyword evidence="10" id="KW-1185">Reference proteome</keyword>
<dbReference type="EC" id="3.6.1.31" evidence="3"/>
<dbReference type="PANTHER" id="PTHR42945:SF1">
    <property type="entry name" value="HISTIDINE BIOSYNTHESIS BIFUNCTIONAL PROTEIN HIS7"/>
    <property type="match status" value="1"/>
</dbReference>
<accession>A0A813B6T2</accession>
<dbReference type="PANTHER" id="PTHR42945">
    <property type="entry name" value="HISTIDINE BIOSYNTHESIS BIFUNCTIONAL PROTEIN"/>
    <property type="match status" value="1"/>
</dbReference>
<reference evidence="9" key="1">
    <citation type="submission" date="2021-02" db="EMBL/GenBank/DDBJ databases">
        <authorList>
            <person name="Dougan E. K."/>
            <person name="Rhodes N."/>
            <person name="Thang M."/>
            <person name="Chan C."/>
        </authorList>
    </citation>
    <scope>NUCLEOTIDE SEQUENCE</scope>
</reference>
<keyword evidence="6" id="KW-0378">Hydrolase</keyword>
<evidence type="ECO:0000313" key="10">
    <source>
        <dbReference type="Proteomes" id="UP000601435"/>
    </source>
</evidence>
<dbReference type="EMBL" id="CAJNJA010067807">
    <property type="protein sequence ID" value="CAE7892861.1"/>
    <property type="molecule type" value="Genomic_DNA"/>
</dbReference>
<dbReference type="GO" id="GO:0005524">
    <property type="term" value="F:ATP binding"/>
    <property type="evidence" value="ECO:0007669"/>
    <property type="project" value="UniProtKB-KW"/>
</dbReference>
<evidence type="ECO:0000256" key="3">
    <source>
        <dbReference type="ARBA" id="ARBA00012414"/>
    </source>
</evidence>
<dbReference type="NCBIfam" id="TIGR03188">
    <property type="entry name" value="histidine_hisI"/>
    <property type="match status" value="1"/>
</dbReference>
<name>A0A813B6T2_9DINO</name>
<evidence type="ECO:0000256" key="2">
    <source>
        <dbReference type="ARBA" id="ARBA00005204"/>
    </source>
</evidence>
<sequence>MSIAPASRTATCSVAPVSTVLAPALVAFSGGLNLGADTWAAVASTWSGQVFGIELVSQVHRASFTSLGQLALAAPPCAVVVGWSLGARAATSLGALRERLGLEVKALIALDDRRKLPFAGPIAPITIGDAEKLVLEGLPLAQQMRAHGVHGGDGEHALSCRSCPWFSWVCALLDLTCRLSPLKIDRVDWTLSFQDDRSLGPRRALYCRVCRRSLEEVGHFDVGVACAWDVTQLLRRLSEGFEPQCFEPQAENVPGERPSNMTVMDVGRAATYGAINSSPTISTLTLLSGKHETLQAELQKTVDALVEMNPVLSGRVWQKDGRVLLEPKAHKEFLHVYPMPSSEAVPVEGLDLKAKIRLLQSLEGSLCSPMDGRFTLGHGSQVFLVELMAGKDMCVVAVHLSHIVGDIKTLYELVGQMNALMRGETPLPLVWDSDWRLSFDLFPDSLSEKDRKNLRWGILGWLCQKLCGPRRNCSVSVLSKAQLLEKKRELQAGAEKLSSNDVLCAALSRAIRGSEIMNLAVNLRKQAEQHQIAGNFWQTVALDHDAAKDPNIIRKHLPKLQFFKTDEMPFWPYALGRYSFVTNWTACTCQLSIPGFTVHCHLPHSNFLKGTPTNVAVIFNADAETLGLSHNVPPSNLDTTGLLGRALRTRHPLFSAASLELLPGMLMLCCNELATQNEQQHVGVCNMDRRCSELTVAARASRVAFACSSGSPFAGTQTMHASRWLVTTAAYGSAWSALTALPASRPDSSWPCGKTVKCHQEVSKPGFERLDRLWRTIEERKVQAQNAGRSWTARLLAKGPDKCAQKVGEEATEVCIEAAARRPGGVVKESADLLFHLLVLWASMGIEPKEVLEELARREGISGVEEKESRSR</sequence>
<evidence type="ECO:0000256" key="1">
    <source>
        <dbReference type="ARBA" id="ARBA00001460"/>
    </source>
</evidence>
<evidence type="ECO:0000256" key="5">
    <source>
        <dbReference type="ARBA" id="ARBA00022741"/>
    </source>
</evidence>
<dbReference type="CDD" id="cd11534">
    <property type="entry name" value="NTP-PPase_HisIE_like"/>
    <property type="match status" value="1"/>
</dbReference>
<organism evidence="9 10">
    <name type="scientific">Symbiodinium necroappetens</name>
    <dbReference type="NCBI Taxonomy" id="1628268"/>
    <lineage>
        <taxon>Eukaryota</taxon>
        <taxon>Sar</taxon>
        <taxon>Alveolata</taxon>
        <taxon>Dinophyceae</taxon>
        <taxon>Suessiales</taxon>
        <taxon>Symbiodiniaceae</taxon>
        <taxon>Symbiodinium</taxon>
    </lineage>
</organism>
<dbReference type="NCBIfam" id="NF001613">
    <property type="entry name" value="PRK00400.1-5"/>
    <property type="match status" value="1"/>
</dbReference>
<dbReference type="UniPathway" id="UPA00031">
    <property type="reaction ID" value="UER00007"/>
</dbReference>